<name>A0A0N4YI72_NIPBR</name>
<dbReference type="AlphaFoldDB" id="A0A0N4YI72"/>
<dbReference type="Proteomes" id="UP000271162">
    <property type="component" value="Unassembled WGS sequence"/>
</dbReference>
<accession>A0A0N4YI72</accession>
<reference evidence="3" key="1">
    <citation type="submission" date="2017-02" db="UniProtKB">
        <authorList>
            <consortium name="WormBaseParasite"/>
        </authorList>
    </citation>
    <scope>IDENTIFICATION</scope>
</reference>
<gene>
    <name evidence="1" type="ORF">NBR_LOCUS16598</name>
</gene>
<dbReference type="EMBL" id="UYSL01022284">
    <property type="protein sequence ID" value="VDL80193.1"/>
    <property type="molecule type" value="Genomic_DNA"/>
</dbReference>
<organism evidence="3">
    <name type="scientific">Nippostrongylus brasiliensis</name>
    <name type="common">Rat hookworm</name>
    <dbReference type="NCBI Taxonomy" id="27835"/>
    <lineage>
        <taxon>Eukaryota</taxon>
        <taxon>Metazoa</taxon>
        <taxon>Ecdysozoa</taxon>
        <taxon>Nematoda</taxon>
        <taxon>Chromadorea</taxon>
        <taxon>Rhabditida</taxon>
        <taxon>Rhabditina</taxon>
        <taxon>Rhabditomorpha</taxon>
        <taxon>Strongyloidea</taxon>
        <taxon>Heligmosomidae</taxon>
        <taxon>Nippostrongylus</taxon>
    </lineage>
</organism>
<evidence type="ECO:0000313" key="2">
    <source>
        <dbReference type="Proteomes" id="UP000271162"/>
    </source>
</evidence>
<evidence type="ECO:0000313" key="3">
    <source>
        <dbReference type="WBParaSite" id="NBR_0001659701-mRNA-1"/>
    </source>
</evidence>
<sequence>MARLSNHSTFEQQRLCQIYVQRFAAQFDHLKRTWTSIATEAKCDPKLLRRLKRSNSISPRLYVLNKTHKMPSWKTLSLRLKCARETLHSLRIDILASIEANDSVYSLPMAHLLYVSTCRPKDLEVEKSGVSGSLVNGHGSMTSSK</sequence>
<reference evidence="1 2" key="2">
    <citation type="submission" date="2018-11" db="EMBL/GenBank/DDBJ databases">
        <authorList>
            <consortium name="Pathogen Informatics"/>
        </authorList>
    </citation>
    <scope>NUCLEOTIDE SEQUENCE [LARGE SCALE GENOMIC DNA]</scope>
</reference>
<proteinExistence type="predicted"/>
<keyword evidence="2" id="KW-1185">Reference proteome</keyword>
<dbReference type="WBParaSite" id="NBR_0001659701-mRNA-1">
    <property type="protein sequence ID" value="NBR_0001659701-mRNA-1"/>
    <property type="gene ID" value="NBR_0001659701"/>
</dbReference>
<protein>
    <submittedName>
        <fullName evidence="1 3">Uncharacterized protein</fullName>
    </submittedName>
</protein>
<evidence type="ECO:0000313" key="1">
    <source>
        <dbReference type="EMBL" id="VDL80193.1"/>
    </source>
</evidence>